<keyword evidence="5" id="KW-1185">Reference proteome</keyword>
<evidence type="ECO:0000313" key="4">
    <source>
        <dbReference type="EMBL" id="OWY32318.1"/>
    </source>
</evidence>
<dbReference type="PANTHER" id="PTHR43158">
    <property type="entry name" value="SKFA PEPTIDE EXPORT ATP-BINDING PROTEIN SKFE"/>
    <property type="match status" value="1"/>
</dbReference>
<accession>A0A225SMJ5</accession>
<dbReference type="GO" id="GO:0005524">
    <property type="term" value="F:ATP binding"/>
    <property type="evidence" value="ECO:0007669"/>
    <property type="project" value="UniProtKB-KW"/>
</dbReference>
<evidence type="ECO:0000313" key="5">
    <source>
        <dbReference type="Proteomes" id="UP000214747"/>
    </source>
</evidence>
<keyword evidence="1" id="KW-0547">Nucleotide-binding</keyword>
<evidence type="ECO:0000259" key="3">
    <source>
        <dbReference type="Pfam" id="PF00005"/>
    </source>
</evidence>
<dbReference type="AlphaFoldDB" id="A0A225SMJ5"/>
<dbReference type="InterPro" id="IPR003439">
    <property type="entry name" value="ABC_transporter-like_ATP-bd"/>
</dbReference>
<reference evidence="4 5" key="1">
    <citation type="journal article" date="2010" name="Int. J. Syst. Evol. Microbiol.">
        <title>Reclassification of Herbaspirillum putei as a later heterotypic synonym of Herbaspirillum huttiense, with the description of H. huttiense subsp. huttiense subsp. nov. and H. huttiense subsp. putei subsp. nov., comb. nov., and description of Herbaspirillum aquaticum sp. nov.</title>
        <authorList>
            <person name="Dobritsa A.P."/>
            <person name="Reddy M.C."/>
            <person name="Samadpour M."/>
        </authorList>
    </citation>
    <scope>NUCLEOTIDE SEQUENCE [LARGE SCALE GENOMIC DNA]</scope>
    <source>
        <strain evidence="4 5">IEH 4430</strain>
    </source>
</reference>
<evidence type="ECO:0000256" key="2">
    <source>
        <dbReference type="ARBA" id="ARBA00022840"/>
    </source>
</evidence>
<keyword evidence="2" id="KW-0067">ATP-binding</keyword>
<dbReference type="RefSeq" id="WP_088757149.1">
    <property type="nucleotide sequence ID" value="NZ_NJGV01000027.1"/>
</dbReference>
<gene>
    <name evidence="4" type="ORF">CEJ45_21775</name>
</gene>
<sequence length="212" mass="23185">MTQASDRAALLLVSLLNFSYPGLDLFQDFSARIAPGVTLVRGGDGRGKTTLLNLLAGLMPARDGVLELNGLRLDSEPENYRRQVFFIDPRSEAYDQMTPPEVFAALAERYPQFDQALLPALTEGLSLTPHLEKKLFMLSTGSKRKVYLAAAFAARATLTLLDDPYASLDRASINFVAAMLNERAGDADRAWVVAMYETPEAVRLAGTIDLGD</sequence>
<dbReference type="InterPro" id="IPR027417">
    <property type="entry name" value="P-loop_NTPase"/>
</dbReference>
<proteinExistence type="predicted"/>
<protein>
    <submittedName>
        <fullName evidence="4">ABC transporter</fullName>
    </submittedName>
</protein>
<evidence type="ECO:0000256" key="1">
    <source>
        <dbReference type="ARBA" id="ARBA00022741"/>
    </source>
</evidence>
<feature type="domain" description="ABC transporter" evidence="3">
    <location>
        <begin position="31"/>
        <end position="165"/>
    </location>
</feature>
<comment type="caution">
    <text evidence="4">The sequence shown here is derived from an EMBL/GenBank/DDBJ whole genome shotgun (WGS) entry which is preliminary data.</text>
</comment>
<dbReference type="Gene3D" id="3.40.50.300">
    <property type="entry name" value="P-loop containing nucleotide triphosphate hydrolases"/>
    <property type="match status" value="1"/>
</dbReference>
<dbReference type="EMBL" id="NJGV01000027">
    <property type="protein sequence ID" value="OWY32318.1"/>
    <property type="molecule type" value="Genomic_DNA"/>
</dbReference>
<dbReference type="PANTHER" id="PTHR43158:SF2">
    <property type="entry name" value="SKFA PEPTIDE EXPORT ATP-BINDING PROTEIN SKFE"/>
    <property type="match status" value="1"/>
</dbReference>
<dbReference type="Pfam" id="PF00005">
    <property type="entry name" value="ABC_tran"/>
    <property type="match status" value="1"/>
</dbReference>
<dbReference type="GO" id="GO:0016887">
    <property type="term" value="F:ATP hydrolysis activity"/>
    <property type="evidence" value="ECO:0007669"/>
    <property type="project" value="InterPro"/>
</dbReference>
<organism evidence="4 5">
    <name type="scientific">Herbaspirillum aquaticum</name>
    <dbReference type="NCBI Taxonomy" id="568783"/>
    <lineage>
        <taxon>Bacteria</taxon>
        <taxon>Pseudomonadati</taxon>
        <taxon>Pseudomonadota</taxon>
        <taxon>Betaproteobacteria</taxon>
        <taxon>Burkholderiales</taxon>
        <taxon>Oxalobacteraceae</taxon>
        <taxon>Herbaspirillum</taxon>
    </lineage>
</organism>
<dbReference type="Proteomes" id="UP000214747">
    <property type="component" value="Unassembled WGS sequence"/>
</dbReference>
<dbReference type="SUPFAM" id="SSF52540">
    <property type="entry name" value="P-loop containing nucleoside triphosphate hydrolases"/>
    <property type="match status" value="1"/>
</dbReference>
<name>A0A225SMJ5_9BURK</name>